<dbReference type="EMBL" id="WSTA01000032">
    <property type="protein sequence ID" value="MWB98649.1"/>
    <property type="molecule type" value="Genomic_DNA"/>
</dbReference>
<feature type="transmembrane region" description="Helical" evidence="2">
    <location>
        <begin position="210"/>
        <end position="235"/>
    </location>
</feature>
<proteinExistence type="predicted"/>
<evidence type="ECO:0000256" key="2">
    <source>
        <dbReference type="SAM" id="Phobius"/>
    </source>
</evidence>
<gene>
    <name evidence="3" type="ORF">GB864_08825</name>
</gene>
<reference evidence="3 4" key="1">
    <citation type="submission" date="2019-12" db="EMBL/GenBank/DDBJ databases">
        <authorList>
            <person name="Kim Y.S."/>
        </authorList>
    </citation>
    <scope>NUCLEOTIDE SEQUENCE [LARGE SCALE GENOMIC DNA]</scope>
    <source>
        <strain evidence="3 4">MMS17-SY077</strain>
    </source>
</reference>
<dbReference type="AlphaFoldDB" id="A0A6I4P3A2"/>
<dbReference type="Proteomes" id="UP000438182">
    <property type="component" value="Unassembled WGS sequence"/>
</dbReference>
<comment type="caution">
    <text evidence="3">The sequence shown here is derived from an EMBL/GenBank/DDBJ whole genome shotgun (WGS) entry which is preliminary data.</text>
</comment>
<evidence type="ECO:0000313" key="4">
    <source>
        <dbReference type="Proteomes" id="UP000438182"/>
    </source>
</evidence>
<evidence type="ECO:0000256" key="1">
    <source>
        <dbReference type="SAM" id="MobiDB-lite"/>
    </source>
</evidence>
<accession>A0A6I4P3A2</accession>
<feature type="transmembrane region" description="Helical" evidence="2">
    <location>
        <begin position="84"/>
        <end position="111"/>
    </location>
</feature>
<name>A0A6I4P3A2_9MICO</name>
<evidence type="ECO:0000313" key="3">
    <source>
        <dbReference type="EMBL" id="MWB98649.1"/>
    </source>
</evidence>
<protein>
    <submittedName>
        <fullName evidence="3">Uncharacterized protein</fullName>
    </submittedName>
</protein>
<sequence length="250" mass="25402">MTIDRTSATPARELGTEEPAPAVDERPATRTAARAAAREAEARGAAAAEASGPASSDPDAGQSAQPTQRELLARQRRRFGGVKVGSALFGWLAATGTAAVLLALVAAAGALLGYDAVPGWIGTLDVDAETIGWLGAGLVLVGVFLSYFAGGYVAGRMARFDGAVQGVAVWTWALVIAIVAALASVLLDGRTDLFANLGTLPRIPLSDGEFTVLGLSIAVLAALTSLGGAVLGGIAGTQFHRRVDRVALRG</sequence>
<keyword evidence="2" id="KW-0812">Transmembrane</keyword>
<feature type="region of interest" description="Disordered" evidence="1">
    <location>
        <begin position="1"/>
        <end position="67"/>
    </location>
</feature>
<feature type="transmembrane region" description="Helical" evidence="2">
    <location>
        <begin position="131"/>
        <end position="155"/>
    </location>
</feature>
<keyword evidence="2" id="KW-1133">Transmembrane helix</keyword>
<dbReference type="RefSeq" id="WP_160424166.1">
    <property type="nucleotide sequence ID" value="NZ_WSTA01000032.1"/>
</dbReference>
<keyword evidence="4" id="KW-1185">Reference proteome</keyword>
<feature type="transmembrane region" description="Helical" evidence="2">
    <location>
        <begin position="167"/>
        <end position="187"/>
    </location>
</feature>
<keyword evidence="2" id="KW-0472">Membrane</keyword>
<organism evidence="3 4">
    <name type="scientific">Agromyces seonyuensis</name>
    <dbReference type="NCBI Taxonomy" id="2662446"/>
    <lineage>
        <taxon>Bacteria</taxon>
        <taxon>Bacillati</taxon>
        <taxon>Actinomycetota</taxon>
        <taxon>Actinomycetes</taxon>
        <taxon>Micrococcales</taxon>
        <taxon>Microbacteriaceae</taxon>
        <taxon>Agromyces</taxon>
    </lineage>
</organism>
<feature type="compositionally biased region" description="Low complexity" evidence="1">
    <location>
        <begin position="43"/>
        <end position="61"/>
    </location>
</feature>